<dbReference type="PANTHER" id="PTHR11946:SF93">
    <property type="entry name" value="VALINE--TRNA LIGASE, CHLOROPLASTIC_MITOCHONDRIAL 2"/>
    <property type="match status" value="1"/>
</dbReference>
<feature type="domain" description="Valyl-tRNA synthetase tRNA-binding arm" evidence="12">
    <location>
        <begin position="816"/>
        <end position="881"/>
    </location>
</feature>
<protein>
    <recommendedName>
        <fullName evidence="9">Valine--tRNA ligase</fullName>
        <ecNumber evidence="9">6.1.1.9</ecNumber>
    </recommendedName>
    <alternativeName>
        <fullName evidence="9">Valyl-tRNA synthetase</fullName>
        <shortName evidence="9">ValRS</shortName>
    </alternativeName>
</protein>
<dbReference type="InterPro" id="IPR002303">
    <property type="entry name" value="Valyl-tRNA_ligase"/>
</dbReference>
<dbReference type="SUPFAM" id="SSF46589">
    <property type="entry name" value="tRNA-binding arm"/>
    <property type="match status" value="1"/>
</dbReference>
<keyword evidence="1 9" id="KW-0963">Cytoplasm</keyword>
<dbReference type="SUPFAM" id="SSF52374">
    <property type="entry name" value="Nucleotidylyl transferase"/>
    <property type="match status" value="1"/>
</dbReference>
<keyword evidence="4 9" id="KW-0067">ATP-binding</keyword>
<comment type="subunit">
    <text evidence="9">Monomer.</text>
</comment>
<accession>A0ABU9VYK3</accession>
<evidence type="ECO:0000256" key="8">
    <source>
        <dbReference type="ARBA" id="ARBA00047552"/>
    </source>
</evidence>
<feature type="short sequence motif" description="'HIGH' region" evidence="9">
    <location>
        <begin position="46"/>
        <end position="56"/>
    </location>
</feature>
<dbReference type="InterPro" id="IPR010978">
    <property type="entry name" value="tRNA-bd_arm"/>
</dbReference>
<dbReference type="SUPFAM" id="SSF50677">
    <property type="entry name" value="ValRS/IleRS/LeuRS editing domain"/>
    <property type="match status" value="1"/>
</dbReference>
<dbReference type="Pfam" id="PF08264">
    <property type="entry name" value="Anticodon_1"/>
    <property type="match status" value="1"/>
</dbReference>
<dbReference type="EC" id="6.1.1.9" evidence="9"/>
<dbReference type="InterPro" id="IPR013155">
    <property type="entry name" value="M/V/L/I-tRNA-synth_anticd-bd"/>
</dbReference>
<dbReference type="InterPro" id="IPR033705">
    <property type="entry name" value="Anticodon_Ia_Val"/>
</dbReference>
<dbReference type="Gene3D" id="1.10.730.10">
    <property type="entry name" value="Isoleucyl-tRNA Synthetase, Domain 1"/>
    <property type="match status" value="1"/>
</dbReference>
<dbReference type="CDD" id="cd07962">
    <property type="entry name" value="Anticodon_Ia_Val"/>
    <property type="match status" value="1"/>
</dbReference>
<keyword evidence="14" id="KW-1185">Reference proteome</keyword>
<evidence type="ECO:0000256" key="2">
    <source>
        <dbReference type="ARBA" id="ARBA00022598"/>
    </source>
</evidence>
<evidence type="ECO:0000259" key="10">
    <source>
        <dbReference type="Pfam" id="PF00133"/>
    </source>
</evidence>
<dbReference type="InterPro" id="IPR002300">
    <property type="entry name" value="aa-tRNA-synth_Ia"/>
</dbReference>
<dbReference type="Pfam" id="PF10458">
    <property type="entry name" value="Val_tRNA-synt_C"/>
    <property type="match status" value="1"/>
</dbReference>
<comment type="catalytic activity">
    <reaction evidence="8 9">
        <text>tRNA(Val) + L-valine + ATP = L-valyl-tRNA(Val) + AMP + diphosphate</text>
        <dbReference type="Rhea" id="RHEA:10704"/>
        <dbReference type="Rhea" id="RHEA-COMP:9672"/>
        <dbReference type="Rhea" id="RHEA-COMP:9708"/>
        <dbReference type="ChEBI" id="CHEBI:30616"/>
        <dbReference type="ChEBI" id="CHEBI:33019"/>
        <dbReference type="ChEBI" id="CHEBI:57762"/>
        <dbReference type="ChEBI" id="CHEBI:78442"/>
        <dbReference type="ChEBI" id="CHEBI:78537"/>
        <dbReference type="ChEBI" id="CHEBI:456215"/>
        <dbReference type="EC" id="6.1.1.9"/>
    </reaction>
</comment>
<evidence type="ECO:0000256" key="9">
    <source>
        <dbReference type="HAMAP-Rule" id="MF_02004"/>
    </source>
</evidence>
<feature type="domain" description="Methionyl/Valyl/Leucyl/Isoleucyl-tRNA synthetase anticodon-binding" evidence="11">
    <location>
        <begin position="609"/>
        <end position="753"/>
    </location>
</feature>
<evidence type="ECO:0000313" key="13">
    <source>
        <dbReference type="EMBL" id="MEN1762194.1"/>
    </source>
</evidence>
<evidence type="ECO:0000313" key="14">
    <source>
        <dbReference type="Proteomes" id="UP001407405"/>
    </source>
</evidence>
<comment type="similarity">
    <text evidence="9">Belongs to the class-I aminoacyl-tRNA synthetase family. ValS type 1 subfamily.</text>
</comment>
<feature type="domain" description="Aminoacyl-tRNA synthetase class Ia" evidence="10">
    <location>
        <begin position="17"/>
        <end position="565"/>
    </location>
</feature>
<sequence>MANQLPKNYDPKDFEKKVYQDWLEKGYFRAEVNENKTPFSIMLPPPNITGALHLGHALDQTIQDILIRYKRMSGFEALWMPGTDHASIATEVKVVEKVKEEKGISKKELGREKFMEEAWAWRDTYGRRIVEQMQQLGSSCDWDRERFTMDEGCSAAVTEVFVRLFEKGLIYRGNRIINWCPDCKTSLSDAEVEHEDKMGNFWHVKYPIKGEDGFIEIATTRPETILGDTAVAVHPDDERYKHLIGKIAILPVLNREIPIIADTYVDPEFGTGAVKITPCHDPNDFEVGVRHDLPQIRVMNDDASINELGGPYVGMARYECRKALVKDLEELGLLVEVKERNHSVGHCYRCHTAVEPLTSEQWFVRMEPLAKPAIDAVKDGSIKFVPERFDKTYFHWLENIRDWCISRQLWWGHRIPAYYCDDCQEITVARQAPDACSKCNSTNLRQDEDALDTWFSSALWTFSTLGWPEQTPELKYFHPTDVLVTGYDIIFFWVVRMVFSSLEFMEEIPFKHVLIHGLVRDAQGRKMSKSLGNGVDPLQVIDEFGADALRYTLIQGNSPGSDMRFSQEKLEAARNFANKLWNATRFVLMNLEEEVPTMETLADSLALEDEWILSRLERTRQEVTANLDKFELGLALQKIYDFTWNEYCDWYIEMTKTRLYGDNEDARKTAQAVLTEVLKGILRLLHPFMPFITEEIWQTLPNTIGSVMVAPWPKAMEEALKPQMETRMEHLMTAIRNIRNIRAEMNVPHSVKAALQVVAQTEESRQIITMGTPYLKSLAGIADVSFLEKEEDAPNLAVSTMIPGAQLYIPLAELIDLDKEIQRLEKEKEKALAEIKRVEGKLSNEGFMKKAPEKLVEEEKAKKAGFEEMLVTLEKRIAELKI</sequence>
<reference evidence="13 14" key="1">
    <citation type="submission" date="2024-04" db="EMBL/GenBank/DDBJ databases">
        <title>Genome sequencing and metabolic network reconstruction of aminoacids and betaine degradation by Anoxynatronum sibiricum.</title>
        <authorList>
            <person name="Detkova E.N."/>
            <person name="Boltjanskaja Y.V."/>
            <person name="Mardanov A.V."/>
            <person name="Kevbrin V."/>
        </authorList>
    </citation>
    <scope>NUCLEOTIDE SEQUENCE [LARGE SCALE GENOMIC DNA]</scope>
    <source>
        <strain evidence="13 14">Z-7981</strain>
    </source>
</reference>
<dbReference type="PRINTS" id="PR00986">
    <property type="entry name" value="TRNASYNTHVAL"/>
</dbReference>
<dbReference type="HAMAP" id="MF_02004">
    <property type="entry name" value="Val_tRNA_synth_type1"/>
    <property type="match status" value="1"/>
</dbReference>
<evidence type="ECO:0000256" key="6">
    <source>
        <dbReference type="ARBA" id="ARBA00023054"/>
    </source>
</evidence>
<evidence type="ECO:0000256" key="1">
    <source>
        <dbReference type="ARBA" id="ARBA00022490"/>
    </source>
</evidence>
<feature type="coiled-coil region" evidence="9">
    <location>
        <begin position="814"/>
        <end position="876"/>
    </location>
</feature>
<proteinExistence type="inferred from homology"/>
<dbReference type="InterPro" id="IPR019499">
    <property type="entry name" value="Val-tRNA_synth_tRNA-bd"/>
</dbReference>
<dbReference type="PANTHER" id="PTHR11946">
    <property type="entry name" value="VALYL-TRNA SYNTHETASES"/>
    <property type="match status" value="1"/>
</dbReference>
<keyword evidence="3 9" id="KW-0547">Nucleotide-binding</keyword>
<dbReference type="NCBIfam" id="NF004349">
    <property type="entry name" value="PRK05729.1"/>
    <property type="match status" value="1"/>
</dbReference>
<evidence type="ECO:0000256" key="3">
    <source>
        <dbReference type="ARBA" id="ARBA00022741"/>
    </source>
</evidence>
<keyword evidence="7 9" id="KW-0030">Aminoacyl-tRNA synthetase</keyword>
<dbReference type="InterPro" id="IPR009080">
    <property type="entry name" value="tRNAsynth_Ia_anticodon-bd"/>
</dbReference>
<dbReference type="SUPFAM" id="SSF47323">
    <property type="entry name" value="Anticodon-binding domain of a subclass of class I aminoacyl-tRNA synthetases"/>
    <property type="match status" value="1"/>
</dbReference>
<dbReference type="GO" id="GO:0004832">
    <property type="term" value="F:valine-tRNA ligase activity"/>
    <property type="evidence" value="ECO:0007669"/>
    <property type="project" value="UniProtKB-EC"/>
</dbReference>
<keyword evidence="6 9" id="KW-0175">Coiled coil</keyword>
<evidence type="ECO:0000256" key="4">
    <source>
        <dbReference type="ARBA" id="ARBA00022840"/>
    </source>
</evidence>
<keyword evidence="5 9" id="KW-0648">Protein biosynthesis</keyword>
<comment type="subcellular location">
    <subcellularLocation>
        <location evidence="9">Cytoplasm</location>
    </subcellularLocation>
</comment>
<dbReference type="InterPro" id="IPR009008">
    <property type="entry name" value="Val/Leu/Ile-tRNA-synth_edit"/>
</dbReference>
<dbReference type="InterPro" id="IPR001412">
    <property type="entry name" value="aa-tRNA-synth_I_CS"/>
</dbReference>
<evidence type="ECO:0000256" key="5">
    <source>
        <dbReference type="ARBA" id="ARBA00022917"/>
    </source>
</evidence>
<dbReference type="InterPro" id="IPR014729">
    <property type="entry name" value="Rossmann-like_a/b/a_fold"/>
</dbReference>
<dbReference type="Gene3D" id="1.10.287.380">
    <property type="entry name" value="Valyl-tRNA synthetase, C-terminal domain"/>
    <property type="match status" value="1"/>
</dbReference>
<keyword evidence="2 9" id="KW-0436">Ligase</keyword>
<feature type="binding site" evidence="9">
    <location>
        <position position="529"/>
    </location>
    <ligand>
        <name>ATP</name>
        <dbReference type="ChEBI" id="CHEBI:30616"/>
    </ligand>
</feature>
<comment type="function">
    <text evidence="9">Catalyzes the attachment of valine to tRNA(Val). As ValRS can inadvertently accommodate and process structurally similar amino acids such as threonine, to avoid such errors, it has a 'posttransfer' editing activity that hydrolyzes mischarged Thr-tRNA(Val) in a tRNA-dependent manner.</text>
</comment>
<dbReference type="Proteomes" id="UP001407405">
    <property type="component" value="Unassembled WGS sequence"/>
</dbReference>
<evidence type="ECO:0000256" key="7">
    <source>
        <dbReference type="ARBA" id="ARBA00023146"/>
    </source>
</evidence>
<evidence type="ECO:0000259" key="12">
    <source>
        <dbReference type="Pfam" id="PF10458"/>
    </source>
</evidence>
<dbReference type="PROSITE" id="PS00178">
    <property type="entry name" value="AA_TRNA_LIGASE_I"/>
    <property type="match status" value="1"/>
</dbReference>
<comment type="domain">
    <text evidence="9">ValRS has two distinct active sites: one for aminoacylation and one for editing. The misactivated threonine is translocated from the active site to the editing site.</text>
</comment>
<comment type="caution">
    <text evidence="13">The sequence shown here is derived from an EMBL/GenBank/DDBJ whole genome shotgun (WGS) entry which is preliminary data.</text>
</comment>
<dbReference type="Pfam" id="PF00133">
    <property type="entry name" value="tRNA-synt_1"/>
    <property type="match status" value="1"/>
</dbReference>
<organism evidence="13 14">
    <name type="scientific">Anoxynatronum sibiricum</name>
    <dbReference type="NCBI Taxonomy" id="210623"/>
    <lineage>
        <taxon>Bacteria</taxon>
        <taxon>Bacillati</taxon>
        <taxon>Bacillota</taxon>
        <taxon>Clostridia</taxon>
        <taxon>Eubacteriales</taxon>
        <taxon>Clostridiaceae</taxon>
        <taxon>Anoxynatronum</taxon>
    </lineage>
</organism>
<dbReference type="Gene3D" id="3.40.50.620">
    <property type="entry name" value="HUPs"/>
    <property type="match status" value="2"/>
</dbReference>
<comment type="domain">
    <text evidence="9">The C-terminal coiled-coil domain is crucial for aminoacylation activity.</text>
</comment>
<name>A0ABU9VYK3_9CLOT</name>
<evidence type="ECO:0000259" key="11">
    <source>
        <dbReference type="Pfam" id="PF08264"/>
    </source>
</evidence>
<gene>
    <name evidence="9" type="primary">valS</name>
    <name evidence="13" type="ORF">AAIG11_17020</name>
</gene>
<dbReference type="RefSeq" id="WP_343187459.1">
    <property type="nucleotide sequence ID" value="NZ_JBCITM010000031.1"/>
</dbReference>
<dbReference type="NCBIfam" id="TIGR00422">
    <property type="entry name" value="valS"/>
    <property type="match status" value="1"/>
</dbReference>
<dbReference type="InterPro" id="IPR037118">
    <property type="entry name" value="Val-tRNA_synth_C_sf"/>
</dbReference>
<dbReference type="EMBL" id="JBCITM010000031">
    <property type="protein sequence ID" value="MEN1762194.1"/>
    <property type="molecule type" value="Genomic_DNA"/>
</dbReference>
<feature type="short sequence motif" description="'KMSKS' region" evidence="9">
    <location>
        <begin position="526"/>
        <end position="530"/>
    </location>
</feature>
<dbReference type="CDD" id="cd00817">
    <property type="entry name" value="ValRS_core"/>
    <property type="match status" value="1"/>
</dbReference>